<evidence type="ECO:0000313" key="1">
    <source>
        <dbReference type="EMBL" id="MBW4666152.1"/>
    </source>
</evidence>
<sequence length="130" mass="13831">MKNLFSNLTSKPAALISLGSLLMTGKIAVASETVKNVQPVERPDATVTPVSAESQKACVKHPKLGKFFCANAEQLSHIKKGSPEINAADENNQKALLEVTDEESDAAVSMFGCDCVASINCLRSLRNSLP</sequence>
<dbReference type="EMBL" id="JAHHGZ010000001">
    <property type="protein sequence ID" value="MBW4666152.1"/>
    <property type="molecule type" value="Genomic_DNA"/>
</dbReference>
<name>A0A951QHI1_9CYAN</name>
<proteinExistence type="predicted"/>
<gene>
    <name evidence="1" type="ORF">KME60_01605</name>
</gene>
<reference evidence="1" key="1">
    <citation type="submission" date="2021-05" db="EMBL/GenBank/DDBJ databases">
        <authorList>
            <person name="Pietrasiak N."/>
            <person name="Ward R."/>
            <person name="Stajich J.E."/>
            <person name="Kurbessoian T."/>
        </authorList>
    </citation>
    <scope>NUCLEOTIDE SEQUENCE</scope>
    <source>
        <strain evidence="1">GSE-NOS-MK-12-04C</strain>
    </source>
</reference>
<comment type="caution">
    <text evidence="1">The sequence shown here is derived from an EMBL/GenBank/DDBJ whole genome shotgun (WGS) entry which is preliminary data.</text>
</comment>
<dbReference type="Proteomes" id="UP000729701">
    <property type="component" value="Unassembled WGS sequence"/>
</dbReference>
<protein>
    <submittedName>
        <fullName evidence="1">Uncharacterized protein</fullName>
    </submittedName>
</protein>
<accession>A0A951QHI1</accession>
<organism evidence="1 2">
    <name type="scientific">Cyanomargarita calcarea GSE-NOS-MK-12-04C</name>
    <dbReference type="NCBI Taxonomy" id="2839659"/>
    <lineage>
        <taxon>Bacteria</taxon>
        <taxon>Bacillati</taxon>
        <taxon>Cyanobacteriota</taxon>
        <taxon>Cyanophyceae</taxon>
        <taxon>Nostocales</taxon>
        <taxon>Cyanomargaritaceae</taxon>
        <taxon>Cyanomargarita</taxon>
    </lineage>
</organism>
<reference evidence="1" key="2">
    <citation type="journal article" date="2022" name="Microbiol. Resour. Announc.">
        <title>Metagenome Sequencing to Explore Phylogenomics of Terrestrial Cyanobacteria.</title>
        <authorList>
            <person name="Ward R.D."/>
            <person name="Stajich J.E."/>
            <person name="Johansen J.R."/>
            <person name="Huntemann M."/>
            <person name="Clum A."/>
            <person name="Foster B."/>
            <person name="Foster B."/>
            <person name="Roux S."/>
            <person name="Palaniappan K."/>
            <person name="Varghese N."/>
            <person name="Mukherjee S."/>
            <person name="Reddy T.B.K."/>
            <person name="Daum C."/>
            <person name="Copeland A."/>
            <person name="Chen I.A."/>
            <person name="Ivanova N.N."/>
            <person name="Kyrpides N.C."/>
            <person name="Shapiro N."/>
            <person name="Eloe-Fadrosh E.A."/>
            <person name="Pietrasiak N."/>
        </authorList>
    </citation>
    <scope>NUCLEOTIDE SEQUENCE</scope>
    <source>
        <strain evidence="1">GSE-NOS-MK-12-04C</strain>
    </source>
</reference>
<dbReference type="AlphaFoldDB" id="A0A951QHI1"/>
<evidence type="ECO:0000313" key="2">
    <source>
        <dbReference type="Proteomes" id="UP000729701"/>
    </source>
</evidence>